<feature type="compositionally biased region" description="Low complexity" evidence="3">
    <location>
        <begin position="10"/>
        <end position="29"/>
    </location>
</feature>
<sequence>MGGGSSKDQATASAAAAAATGDKATGEAANGSASTDRSPHTTRSHLLRLSRAVNQYAMAQYQEFIRDGKRTGNVVFAPISLSVGLGMLYLGSKGATRDDICKVLCLHEMSERHLLAAYAALHWDVVRSATSRGCIYESAIRVFCPLYVKATPDYLNTLDSCEVTPLGAVDFQTRPDLARKEINRWTAEKSHRRILDVLPTGVIGRDTRLLLVAASYIKVRWRYAFDPKKTLTASFYLNHKETPKVLMMNQQQHYNCSFCAKVDSDVLELPFTNGYTKLYVFLPRKIEGIGKLERKISRDLIEGAISKMTYQHVDVYLPKFRYELGLPYKDMMTRVGIKHLFEYGRTNLAGIDGTRNLFVSRVFHHVFLEFDEGLASSACRSDQAHELDMDNGQTDRTFCADHPFMFIIIDERTGAILQMGRVLRPTLAY</sequence>
<organism evidence="5 6">
    <name type="scientific">Ridgeia piscesae</name>
    <name type="common">Tubeworm</name>
    <dbReference type="NCBI Taxonomy" id="27915"/>
    <lineage>
        <taxon>Eukaryota</taxon>
        <taxon>Metazoa</taxon>
        <taxon>Spiralia</taxon>
        <taxon>Lophotrochozoa</taxon>
        <taxon>Annelida</taxon>
        <taxon>Polychaeta</taxon>
        <taxon>Sedentaria</taxon>
        <taxon>Canalipalpata</taxon>
        <taxon>Sabellida</taxon>
        <taxon>Siboglinidae</taxon>
        <taxon>Ridgeia</taxon>
    </lineage>
</organism>
<dbReference type="InterPro" id="IPR042185">
    <property type="entry name" value="Serpin_sf_2"/>
</dbReference>
<comment type="similarity">
    <text evidence="1 2">Belongs to the serpin family.</text>
</comment>
<dbReference type="EMBL" id="JAODUO010001339">
    <property type="protein sequence ID" value="KAK2166067.1"/>
    <property type="molecule type" value="Genomic_DNA"/>
</dbReference>
<dbReference type="GO" id="GO:0005615">
    <property type="term" value="C:extracellular space"/>
    <property type="evidence" value="ECO:0007669"/>
    <property type="project" value="InterPro"/>
</dbReference>
<reference evidence="5" key="1">
    <citation type="journal article" date="2023" name="Mol. Biol. Evol.">
        <title>Third-Generation Sequencing Reveals the Adaptive Role of the Epigenome in Three Deep-Sea Polychaetes.</title>
        <authorList>
            <person name="Perez M."/>
            <person name="Aroh O."/>
            <person name="Sun Y."/>
            <person name="Lan Y."/>
            <person name="Juniper S.K."/>
            <person name="Young C.R."/>
            <person name="Angers B."/>
            <person name="Qian P.Y."/>
        </authorList>
    </citation>
    <scope>NUCLEOTIDE SEQUENCE</scope>
    <source>
        <strain evidence="5">R07B-5</strain>
    </source>
</reference>
<dbReference type="GO" id="GO:0004867">
    <property type="term" value="F:serine-type endopeptidase inhibitor activity"/>
    <property type="evidence" value="ECO:0007669"/>
    <property type="project" value="InterPro"/>
</dbReference>
<dbReference type="InterPro" id="IPR042178">
    <property type="entry name" value="Serpin_sf_1"/>
</dbReference>
<comment type="caution">
    <text evidence="5">The sequence shown here is derived from an EMBL/GenBank/DDBJ whole genome shotgun (WGS) entry which is preliminary data.</text>
</comment>
<dbReference type="CDD" id="cd00172">
    <property type="entry name" value="serpin"/>
    <property type="match status" value="1"/>
</dbReference>
<evidence type="ECO:0000256" key="1">
    <source>
        <dbReference type="ARBA" id="ARBA00009500"/>
    </source>
</evidence>
<accession>A0AAD9K7B3</accession>
<dbReference type="Proteomes" id="UP001209878">
    <property type="component" value="Unassembled WGS sequence"/>
</dbReference>
<gene>
    <name evidence="5" type="ORF">NP493_1341g00000</name>
</gene>
<evidence type="ECO:0000313" key="6">
    <source>
        <dbReference type="Proteomes" id="UP001209878"/>
    </source>
</evidence>
<dbReference type="PANTHER" id="PTHR11461">
    <property type="entry name" value="SERINE PROTEASE INHIBITOR, SERPIN"/>
    <property type="match status" value="1"/>
</dbReference>
<evidence type="ECO:0000256" key="2">
    <source>
        <dbReference type="RuleBase" id="RU000411"/>
    </source>
</evidence>
<evidence type="ECO:0000259" key="4">
    <source>
        <dbReference type="SMART" id="SM00093"/>
    </source>
</evidence>
<dbReference type="SMART" id="SM00093">
    <property type="entry name" value="SERPIN"/>
    <property type="match status" value="1"/>
</dbReference>
<evidence type="ECO:0000313" key="5">
    <source>
        <dbReference type="EMBL" id="KAK2166067.1"/>
    </source>
</evidence>
<dbReference type="InterPro" id="IPR023796">
    <property type="entry name" value="Serpin_dom"/>
</dbReference>
<name>A0AAD9K7B3_RIDPI</name>
<dbReference type="Pfam" id="PF00079">
    <property type="entry name" value="Serpin"/>
    <property type="match status" value="1"/>
</dbReference>
<keyword evidence="6" id="KW-1185">Reference proteome</keyword>
<dbReference type="PROSITE" id="PS00284">
    <property type="entry name" value="SERPIN"/>
    <property type="match status" value="1"/>
</dbReference>
<dbReference type="InterPro" id="IPR000215">
    <property type="entry name" value="Serpin_fam"/>
</dbReference>
<dbReference type="InterPro" id="IPR036186">
    <property type="entry name" value="Serpin_sf"/>
</dbReference>
<proteinExistence type="inferred from homology"/>
<dbReference type="AlphaFoldDB" id="A0AAD9K7B3"/>
<evidence type="ECO:0000256" key="3">
    <source>
        <dbReference type="SAM" id="MobiDB-lite"/>
    </source>
</evidence>
<dbReference type="Gene3D" id="3.30.497.10">
    <property type="entry name" value="Antithrombin, subunit I, domain 2"/>
    <property type="match status" value="1"/>
</dbReference>
<dbReference type="Gene3D" id="2.30.39.10">
    <property type="entry name" value="Alpha-1-antitrypsin, domain 1"/>
    <property type="match status" value="1"/>
</dbReference>
<feature type="region of interest" description="Disordered" evidence="3">
    <location>
        <begin position="1"/>
        <end position="43"/>
    </location>
</feature>
<protein>
    <recommendedName>
        <fullName evidence="4">Serpin domain-containing protein</fullName>
    </recommendedName>
</protein>
<feature type="domain" description="Serpin" evidence="4">
    <location>
        <begin position="58"/>
        <end position="425"/>
    </location>
</feature>
<dbReference type="PANTHER" id="PTHR11461:SF211">
    <property type="entry name" value="GH10112P-RELATED"/>
    <property type="match status" value="1"/>
</dbReference>
<dbReference type="SUPFAM" id="SSF56574">
    <property type="entry name" value="Serpins"/>
    <property type="match status" value="1"/>
</dbReference>
<dbReference type="InterPro" id="IPR023795">
    <property type="entry name" value="Serpin_CS"/>
</dbReference>